<accession>A0A7S1CVQ5</accession>
<dbReference type="InterPro" id="IPR036047">
    <property type="entry name" value="F-box-like_dom_sf"/>
</dbReference>
<feature type="domain" description="F-box" evidence="1">
    <location>
        <begin position="19"/>
        <end position="52"/>
    </location>
</feature>
<organism evidence="2">
    <name type="scientific">Skeletonema marinoi</name>
    <dbReference type="NCBI Taxonomy" id="267567"/>
    <lineage>
        <taxon>Eukaryota</taxon>
        <taxon>Sar</taxon>
        <taxon>Stramenopiles</taxon>
        <taxon>Ochrophyta</taxon>
        <taxon>Bacillariophyta</taxon>
        <taxon>Coscinodiscophyceae</taxon>
        <taxon>Thalassiosirophycidae</taxon>
        <taxon>Thalassiosirales</taxon>
        <taxon>Skeletonemataceae</taxon>
        <taxon>Skeletonema</taxon>
        <taxon>Skeletonema marinoi-dohrnii complex</taxon>
    </lineage>
</organism>
<dbReference type="InterPro" id="IPR032675">
    <property type="entry name" value="LRR_dom_sf"/>
</dbReference>
<dbReference type="EMBL" id="HBFU01002201">
    <property type="protein sequence ID" value="CAD8927531.1"/>
    <property type="molecule type" value="Transcribed_RNA"/>
</dbReference>
<dbReference type="AlphaFoldDB" id="A0A7S1CVQ5"/>
<dbReference type="InterPro" id="IPR001810">
    <property type="entry name" value="F-box_dom"/>
</dbReference>
<evidence type="ECO:0000259" key="1">
    <source>
        <dbReference type="Pfam" id="PF00646"/>
    </source>
</evidence>
<dbReference type="SUPFAM" id="SSF81383">
    <property type="entry name" value="F-box domain"/>
    <property type="match status" value="1"/>
</dbReference>
<dbReference type="SUPFAM" id="SSF52047">
    <property type="entry name" value="RNI-like"/>
    <property type="match status" value="1"/>
</dbReference>
<evidence type="ECO:0000313" key="2">
    <source>
        <dbReference type="EMBL" id="CAD8927531.1"/>
    </source>
</evidence>
<proteinExistence type="predicted"/>
<name>A0A7S1CVQ5_9STRA</name>
<dbReference type="CDD" id="cd09917">
    <property type="entry name" value="F-box_SF"/>
    <property type="match status" value="1"/>
</dbReference>
<dbReference type="Gene3D" id="3.80.10.10">
    <property type="entry name" value="Ribonuclease Inhibitor"/>
    <property type="match status" value="1"/>
</dbReference>
<protein>
    <recommendedName>
        <fullName evidence="1">F-box domain-containing protein</fullName>
    </recommendedName>
</protein>
<dbReference type="Pfam" id="PF00646">
    <property type="entry name" value="F-box"/>
    <property type="match status" value="1"/>
</dbReference>
<dbReference type="Gene3D" id="1.20.1280.50">
    <property type="match status" value="1"/>
</dbReference>
<sequence>MPQSKKPNEDAANTAAVSIPSDELANIFGCLGPIEILHLRRVCKTWNDAAKNTIVPLTDFKVHDIDSYNTMRTMATALPNLQQLELGSLTHILTHMNSSRIGPRYVNGEDPDEEEALRSINDITYEVDMVSNFTKLRVLKLENACLNGKYPYLFNFPLLQHLTISDCPYLKWDLGVLGGFPLLKEFDCTRSEVLTGNISSLRVLKDTLERVTLQFCPQVEGNFMDLADFPQLKSLILRQMDSITGDIRDVGAATFPKLENILLPYNVYGGQEYMIMRISEAKDLIATIYSIKKQPHRHPSLFEDFNWYLSAPDWYQEEFGYPFSCCIVRAGSRLGWRWERKMEYTPDYHFEVNWLDPLPAKGSSEYQSYTEALQDMQSRMDRFPFFKGFHQPPTEEVFNRLERQYRPSREEMEMWENPSSSHE</sequence>
<gene>
    <name evidence="2" type="ORF">SMAR1040_LOCUS1478</name>
</gene>
<reference evidence="2" key="1">
    <citation type="submission" date="2021-01" db="EMBL/GenBank/DDBJ databases">
        <authorList>
            <person name="Corre E."/>
            <person name="Pelletier E."/>
            <person name="Niang G."/>
            <person name="Scheremetjew M."/>
            <person name="Finn R."/>
            <person name="Kale V."/>
            <person name="Holt S."/>
            <person name="Cochrane G."/>
            <person name="Meng A."/>
            <person name="Brown T."/>
            <person name="Cohen L."/>
        </authorList>
    </citation>
    <scope>NUCLEOTIDE SEQUENCE</scope>
    <source>
        <strain evidence="2">FE60</strain>
    </source>
</reference>